<accession>A0A8S5SYP9</accession>
<dbReference type="EMBL" id="BK032710">
    <property type="protein sequence ID" value="DAF56205.1"/>
    <property type="molecule type" value="Genomic_DNA"/>
</dbReference>
<name>A0A8S5SYP9_9CAUD</name>
<protein>
    <submittedName>
        <fullName evidence="1">Regulatory protein-modification, helix-turn-helix, transcriptional regulator, DNA</fullName>
    </submittedName>
</protein>
<organism evidence="1">
    <name type="scientific">Podoviridae sp. ctxqo3</name>
    <dbReference type="NCBI Taxonomy" id="2827755"/>
    <lineage>
        <taxon>Viruses</taxon>
        <taxon>Duplodnaviria</taxon>
        <taxon>Heunggongvirae</taxon>
        <taxon>Uroviricota</taxon>
        <taxon>Caudoviricetes</taxon>
    </lineage>
</organism>
<proteinExistence type="predicted"/>
<sequence length="150" mass="17480">MSENKKQISDIIKKILNEPDDLSSSITQKEVAEILGYKLPTFRNKLSLDRFSVKDLMVISEMCNYNLAFVPKGNDKENILLSCDKYLEDGEEKDRLNMFKNNRSKIQLEKLNNLLKGLDSEQRNQMVHSLNLPDYLKKYIQEHPDELGDK</sequence>
<evidence type="ECO:0000313" key="1">
    <source>
        <dbReference type="EMBL" id="DAF56205.1"/>
    </source>
</evidence>
<reference evidence="1" key="1">
    <citation type="journal article" date="2021" name="Proc. Natl. Acad. Sci. U.S.A.">
        <title>A Catalog of Tens of Thousands of Viruses from Human Metagenomes Reveals Hidden Associations with Chronic Diseases.</title>
        <authorList>
            <person name="Tisza M.J."/>
            <person name="Buck C.B."/>
        </authorList>
    </citation>
    <scope>NUCLEOTIDE SEQUENCE</scope>
    <source>
        <strain evidence="1">Ctxqo3</strain>
    </source>
</reference>